<feature type="region of interest" description="Disordered" evidence="1">
    <location>
        <begin position="289"/>
        <end position="324"/>
    </location>
</feature>
<feature type="compositionally biased region" description="Low complexity" evidence="1">
    <location>
        <begin position="204"/>
        <end position="219"/>
    </location>
</feature>
<gene>
    <name evidence="2" type="ORF">C453_12936</name>
</gene>
<feature type="compositionally biased region" description="Polar residues" evidence="1">
    <location>
        <begin position="220"/>
        <end position="237"/>
    </location>
</feature>
<evidence type="ECO:0000256" key="1">
    <source>
        <dbReference type="SAM" id="MobiDB-lite"/>
    </source>
</evidence>
<dbReference type="AlphaFoldDB" id="M0HL59"/>
<name>M0HL59_HALEO</name>
<feature type="compositionally biased region" description="Low complexity" evidence="1">
    <location>
        <begin position="295"/>
        <end position="306"/>
    </location>
</feature>
<sequence length="324" mass="33575">MDDLPEGASPFEILRAVDQKAGDDVDPDEVVQKLRQIDATVDQKLADIDGDGVDQKEMRDAAGAVASQTSLSTEDAMSLLSATVNASEQQDSSALVDAFDDVHSTTAGAGVDQNGGAHEPDSDADTNTNPTQMSDNQPNGGTDIDQKQTDNDQMDPIDLVEEIGGSDARDVVENYAESVNKDVQDAAAEWVAENVPGVTVEGYGSDNGSDNGAANANNGTPADQNGQTAAPDQTNVDQMLEDLNLNERVADAVTSDAVIDEMADAVAPAVAQKMTDDDELADQLVQTVDQKGDFATTGQTTTPAPGNESETVGESGAITGGEGE</sequence>
<feature type="region of interest" description="Disordered" evidence="1">
    <location>
        <begin position="198"/>
        <end position="238"/>
    </location>
</feature>
<dbReference type="PATRIC" id="fig|1230453.4.peg.2560"/>
<feature type="compositionally biased region" description="Polar residues" evidence="1">
    <location>
        <begin position="125"/>
        <end position="140"/>
    </location>
</feature>
<feature type="compositionally biased region" description="Acidic residues" evidence="1">
    <location>
        <begin position="152"/>
        <end position="161"/>
    </location>
</feature>
<dbReference type="STRING" id="1230453.C453_12936"/>
<accession>M0HL59</accession>
<dbReference type="EMBL" id="AOLK01000020">
    <property type="protein sequence ID" value="ELZ84452.1"/>
    <property type="molecule type" value="Genomic_DNA"/>
</dbReference>
<feature type="region of interest" description="Disordered" evidence="1">
    <location>
        <begin position="105"/>
        <end position="168"/>
    </location>
</feature>
<organism evidence="2 3">
    <name type="scientific">Haloferax elongans ATCC BAA-1513</name>
    <dbReference type="NCBI Taxonomy" id="1230453"/>
    <lineage>
        <taxon>Archaea</taxon>
        <taxon>Methanobacteriati</taxon>
        <taxon>Methanobacteriota</taxon>
        <taxon>Stenosarchaea group</taxon>
        <taxon>Halobacteria</taxon>
        <taxon>Halobacteriales</taxon>
        <taxon>Haloferacaceae</taxon>
        <taxon>Haloferax</taxon>
    </lineage>
</organism>
<dbReference type="Proteomes" id="UP000011612">
    <property type="component" value="Unassembled WGS sequence"/>
</dbReference>
<keyword evidence="3" id="KW-1185">Reference proteome</keyword>
<comment type="caution">
    <text evidence="2">The sequence shown here is derived from an EMBL/GenBank/DDBJ whole genome shotgun (WGS) entry which is preliminary data.</text>
</comment>
<evidence type="ECO:0000313" key="2">
    <source>
        <dbReference type="EMBL" id="ELZ84452.1"/>
    </source>
</evidence>
<feature type="region of interest" description="Disordered" evidence="1">
    <location>
        <begin position="48"/>
        <end position="72"/>
    </location>
</feature>
<protein>
    <submittedName>
        <fullName evidence="2">Uncharacterized protein</fullName>
    </submittedName>
</protein>
<evidence type="ECO:0000313" key="3">
    <source>
        <dbReference type="Proteomes" id="UP000011612"/>
    </source>
</evidence>
<reference evidence="2 3" key="1">
    <citation type="journal article" date="2014" name="PLoS Genet.">
        <title>Phylogenetically driven sequencing of extremely halophilic archaea reveals strategies for static and dynamic osmo-response.</title>
        <authorList>
            <person name="Becker E.A."/>
            <person name="Seitzer P.M."/>
            <person name="Tritt A."/>
            <person name="Larsen D."/>
            <person name="Krusor M."/>
            <person name="Yao A.I."/>
            <person name="Wu D."/>
            <person name="Madern D."/>
            <person name="Eisen J.A."/>
            <person name="Darling A.E."/>
            <person name="Facciotti M.T."/>
        </authorList>
    </citation>
    <scope>NUCLEOTIDE SEQUENCE [LARGE SCALE GENOMIC DNA]</scope>
    <source>
        <strain evidence="2 3">ATCC BAA-1513</strain>
    </source>
</reference>
<proteinExistence type="predicted"/>